<evidence type="ECO:0000313" key="2">
    <source>
        <dbReference type="Proteomes" id="UP001168338"/>
    </source>
</evidence>
<reference evidence="1" key="1">
    <citation type="submission" date="2019-05" db="EMBL/GenBank/DDBJ databases">
        <title>Methanoculleus sp. FWC-SCC1, a methanogenic archaeon isolated from deep marine cold seep.</title>
        <authorList>
            <person name="Chen Y.-W."/>
            <person name="Chen S.-C."/>
            <person name="Teng N.-H."/>
            <person name="Lai M.-C."/>
        </authorList>
    </citation>
    <scope>NUCLEOTIDE SEQUENCE</scope>
    <source>
        <strain evidence="1">FWC-SCC1</strain>
    </source>
</reference>
<dbReference type="Proteomes" id="UP001168338">
    <property type="component" value="Unassembled WGS sequence"/>
</dbReference>
<evidence type="ECO:0008006" key="3">
    <source>
        <dbReference type="Google" id="ProtNLM"/>
    </source>
</evidence>
<dbReference type="RefSeq" id="WP_301664876.1">
    <property type="nucleotide sequence ID" value="NZ_VCYH01000009.1"/>
</dbReference>
<protein>
    <recommendedName>
        <fullName evidence="3">CopG family transcriptional regulator</fullName>
    </recommendedName>
</protein>
<sequence length="76" mass="8594">MAVTTIQVTPDVKARLEGLKRYAKESYNDVIIRLLDLALDTEPLSDEAIRGIEEALEDIKAGRVYPEEEIAREFCV</sequence>
<gene>
    <name evidence="1" type="ORF">FGU65_12495</name>
</gene>
<name>A0ABT8MCL8_9EURY</name>
<evidence type="ECO:0000313" key="1">
    <source>
        <dbReference type="EMBL" id="MDN7025692.1"/>
    </source>
</evidence>
<dbReference type="Pfam" id="PF24434">
    <property type="entry name" value="DUF7557"/>
    <property type="match status" value="1"/>
</dbReference>
<keyword evidence="2" id="KW-1185">Reference proteome</keyword>
<comment type="caution">
    <text evidence="1">The sequence shown here is derived from an EMBL/GenBank/DDBJ whole genome shotgun (WGS) entry which is preliminary data.</text>
</comment>
<accession>A0ABT8MCL8</accession>
<proteinExistence type="predicted"/>
<dbReference type="InterPro" id="IPR055979">
    <property type="entry name" value="DUF7557"/>
</dbReference>
<dbReference type="EMBL" id="VCYH01000009">
    <property type="protein sequence ID" value="MDN7025692.1"/>
    <property type="molecule type" value="Genomic_DNA"/>
</dbReference>
<organism evidence="1 2">
    <name type="scientific">Methanoculleus frigidifontis</name>
    <dbReference type="NCBI Taxonomy" id="2584085"/>
    <lineage>
        <taxon>Archaea</taxon>
        <taxon>Methanobacteriati</taxon>
        <taxon>Methanobacteriota</taxon>
        <taxon>Stenosarchaea group</taxon>
        <taxon>Methanomicrobia</taxon>
        <taxon>Methanomicrobiales</taxon>
        <taxon>Methanomicrobiaceae</taxon>
        <taxon>Methanoculleus</taxon>
    </lineage>
</organism>